<dbReference type="InterPro" id="IPR020103">
    <property type="entry name" value="PsdUridine_synth_cat_dom_sf"/>
</dbReference>
<dbReference type="FunFam" id="3.30.70.2510:FF:000001">
    <property type="entry name" value="tRNA pseudouridine synthase Pus10"/>
    <property type="match status" value="1"/>
</dbReference>
<keyword evidence="5 8" id="KW-0413">Isomerase</keyword>
<evidence type="ECO:0000256" key="7">
    <source>
        <dbReference type="ARBA" id="ARBA00058132"/>
    </source>
</evidence>
<evidence type="ECO:0000256" key="8">
    <source>
        <dbReference type="HAMAP-Rule" id="MF_01893"/>
    </source>
</evidence>
<feature type="active site" description="Nucleophile" evidence="8">
    <location>
        <position position="213"/>
    </location>
</feature>
<evidence type="ECO:0000256" key="2">
    <source>
        <dbReference type="ARBA" id="ARBA00009652"/>
    </source>
</evidence>
<gene>
    <name evidence="8" type="primary">pus10</name>
    <name evidence="11" type="ORF">NF865_09885</name>
</gene>
<evidence type="ECO:0000256" key="6">
    <source>
        <dbReference type="ARBA" id="ARBA00050950"/>
    </source>
</evidence>
<dbReference type="EC" id="5.4.99.25" evidence="8"/>
<dbReference type="RefSeq" id="WP_253304543.1">
    <property type="nucleotide sequence ID" value="NZ_CP099582.1"/>
</dbReference>
<dbReference type="FunFam" id="3.30.70.3190:FF:000001">
    <property type="entry name" value="tRNA pseudouridine synthase Pus10"/>
    <property type="match status" value="1"/>
</dbReference>
<sequence>MIVEKAEKVLEKYRLCDHCLGRLFAKLGKGTNEERGKAVRFVLNMERSARGLEPIAEPEECELCHNVFDRIPEFVEMMKKASEGIEFETFLVGSRFPEEIREKEKAIWEEFGIETAEPINREFNRELGKAFGRATGKETSKESDVVFIVEPFSGKIELQINPVYVYGCYRKLVRGIPQTPLPDFEESVASIICRAFSKAFGGKCVFKGAGREDVDVRMLGNGRPFIVEVKRPKKRKVGLKKVADEINASGKIEVLNLHFVSAKEAEEVLTKNHRKEYLALVLVEEGVTPEEAEEVARKLTGLEIYQRTPWRVRKSRADKVRVKRVYEAEARWIDEKHFELRLVTDGGLYIKELISGDKGRTKPSVSDLLGKKAWCEKLDVLNILDEDESENFING</sequence>
<proteinExistence type="inferred from homology"/>
<comment type="catalytic activity">
    <reaction evidence="6 8">
        <text>uridine(54) in tRNA = pseudouridine(54) in tRNA</text>
        <dbReference type="Rhea" id="RHEA:57876"/>
        <dbReference type="Rhea" id="RHEA-COMP:10193"/>
        <dbReference type="Rhea" id="RHEA-COMP:14141"/>
        <dbReference type="ChEBI" id="CHEBI:65314"/>
        <dbReference type="ChEBI" id="CHEBI:65315"/>
    </reaction>
</comment>
<feature type="binding site" evidence="8">
    <location>
        <position position="277"/>
    </location>
    <ligand>
        <name>substrate</name>
    </ligand>
</feature>
<dbReference type="NCBIfam" id="TIGR01213">
    <property type="entry name" value="pseudo_Pus10arc"/>
    <property type="match status" value="1"/>
</dbReference>
<dbReference type="PANTHER" id="PTHR21568">
    <property type="entry name" value="TRNA PSEUDOURIDINE SYNTHASE PUS10"/>
    <property type="match status" value="1"/>
</dbReference>
<reference evidence="11" key="2">
    <citation type="submission" date="2022-06" db="EMBL/GenBank/DDBJ databases">
        <authorList>
            <person name="Park Y.-J."/>
        </authorList>
    </citation>
    <scope>NUCLEOTIDE SEQUENCE</scope>
    <source>
        <strain evidence="11">TY</strain>
    </source>
</reference>
<evidence type="ECO:0000256" key="1">
    <source>
        <dbReference type="ARBA" id="ARBA00000385"/>
    </source>
</evidence>
<dbReference type="InterPro" id="IPR048741">
    <property type="entry name" value="Pus10-like_C"/>
</dbReference>
<comment type="similarity">
    <text evidence="2 8">Belongs to the pseudouridine synthase Pus10 family.</text>
</comment>
<dbReference type="InterPro" id="IPR039894">
    <property type="entry name" value="Pus10-like"/>
</dbReference>
<name>A0A9E7MX90_THEAG</name>
<dbReference type="Gene3D" id="3.30.70.3190">
    <property type="match status" value="1"/>
</dbReference>
<dbReference type="GO" id="GO:0160148">
    <property type="term" value="F:tRNA pseudouridine(55) synthase activity"/>
    <property type="evidence" value="ECO:0007669"/>
    <property type="project" value="UniProtKB-EC"/>
</dbReference>
<evidence type="ECO:0000313" key="12">
    <source>
        <dbReference type="Proteomes" id="UP001055732"/>
    </source>
</evidence>
<dbReference type="HAMAP" id="MF_01893">
    <property type="entry name" value="Pus10_arch"/>
    <property type="match status" value="1"/>
</dbReference>
<evidence type="ECO:0000313" key="11">
    <source>
        <dbReference type="EMBL" id="USS40589.1"/>
    </source>
</evidence>
<keyword evidence="3 8" id="KW-0819">tRNA processing</keyword>
<evidence type="ECO:0000256" key="3">
    <source>
        <dbReference type="ARBA" id="ARBA00022694"/>
    </source>
</evidence>
<dbReference type="KEGG" id="tagg:NF865_09885"/>
<dbReference type="Proteomes" id="UP001055732">
    <property type="component" value="Chromosome"/>
</dbReference>
<feature type="binding site" evidence="8">
    <location>
        <position position="349"/>
    </location>
    <ligand>
        <name>substrate</name>
    </ligand>
</feature>
<dbReference type="AlphaFoldDB" id="A0A9E7MX90"/>
<comment type="catalytic activity">
    <reaction evidence="1 8">
        <text>uridine(55) in tRNA = pseudouridine(55) in tRNA</text>
        <dbReference type="Rhea" id="RHEA:42532"/>
        <dbReference type="Rhea" id="RHEA-COMP:10101"/>
        <dbReference type="Rhea" id="RHEA-COMP:10102"/>
        <dbReference type="ChEBI" id="CHEBI:65314"/>
        <dbReference type="ChEBI" id="CHEBI:65315"/>
        <dbReference type="EC" id="5.4.99.25"/>
    </reaction>
</comment>
<dbReference type="InterPro" id="IPR055174">
    <property type="entry name" value="Pus10_THUMP_arc"/>
</dbReference>
<keyword evidence="4 8" id="KW-0694">RNA-binding</keyword>
<dbReference type="GO" id="GO:0000049">
    <property type="term" value="F:tRNA binding"/>
    <property type="evidence" value="ECO:0007669"/>
    <property type="project" value="InterPro"/>
</dbReference>
<feature type="domain" description="Pus10 THUMP" evidence="10">
    <location>
        <begin position="74"/>
        <end position="149"/>
    </location>
</feature>
<evidence type="ECO:0000259" key="10">
    <source>
        <dbReference type="Pfam" id="PF22023"/>
    </source>
</evidence>
<evidence type="ECO:0000259" key="9">
    <source>
        <dbReference type="Pfam" id="PF21238"/>
    </source>
</evidence>
<dbReference type="InterPro" id="IPR005912">
    <property type="entry name" value="Pus10"/>
</dbReference>
<dbReference type="GO" id="GO:0031119">
    <property type="term" value="P:tRNA pseudouridine synthesis"/>
    <property type="evidence" value="ECO:0007669"/>
    <property type="project" value="UniProtKB-UniRule"/>
</dbReference>
<protein>
    <recommendedName>
        <fullName evidence="8">tRNA pseudouridine synthase Pus10</fullName>
        <ecNumber evidence="8">5.4.99.25</ecNumber>
    </recommendedName>
    <alternativeName>
        <fullName evidence="8">tRNA pseudouridine 54/55 synthase</fullName>
        <shortName evidence="8">Psi54/55 synthase</shortName>
    </alternativeName>
</protein>
<keyword evidence="12" id="KW-1185">Reference proteome</keyword>
<dbReference type="EMBL" id="CP099582">
    <property type="protein sequence ID" value="USS40589.1"/>
    <property type="molecule type" value="Genomic_DNA"/>
</dbReference>
<evidence type="ECO:0000256" key="4">
    <source>
        <dbReference type="ARBA" id="ARBA00022884"/>
    </source>
</evidence>
<feature type="domain" description="Pus10-like C-terminal" evidence="9">
    <location>
        <begin position="164"/>
        <end position="383"/>
    </location>
</feature>
<comment type="function">
    <text evidence="7 8">Responsible for synthesis of pseudouridine from uracil-54 and uracil-55 in the psi GC loop of transfer RNAs.</text>
</comment>
<reference evidence="11" key="1">
    <citation type="journal article" date="1998" name="Int. J. Syst. Bacteriol. 48 Pt">
        <title>Thermococcus guaymasensis sp. nov. and Thermococcus aggregans sp. nov., two novel thermophilic archaea isolated from the Guaymas Basin hydrothermal vent site.</title>
        <authorList>
            <person name="Canganella F."/>
            <person name="Jones W.J."/>
            <person name="Gambacorta A."/>
            <person name="Antranikian G."/>
        </authorList>
    </citation>
    <scope>NUCLEOTIDE SEQUENCE</scope>
    <source>
        <strain evidence="11">TY</strain>
    </source>
</reference>
<organism evidence="11 12">
    <name type="scientific">Thermococcus aggregans</name>
    <dbReference type="NCBI Taxonomy" id="110163"/>
    <lineage>
        <taxon>Archaea</taxon>
        <taxon>Methanobacteriati</taxon>
        <taxon>Methanobacteriota</taxon>
        <taxon>Thermococci</taxon>
        <taxon>Thermococcales</taxon>
        <taxon>Thermococcaceae</taxon>
        <taxon>Thermococcus</taxon>
    </lineage>
</organism>
<accession>A0A9E7MX90</accession>
<dbReference type="Pfam" id="PF21238">
    <property type="entry name" value="Pus10_C"/>
    <property type="match status" value="1"/>
</dbReference>
<dbReference type="SUPFAM" id="SSF55120">
    <property type="entry name" value="Pseudouridine synthase"/>
    <property type="match status" value="1"/>
</dbReference>
<dbReference type="Pfam" id="PF22023">
    <property type="entry name" value="Pus10_THUMP_arc"/>
    <property type="match status" value="1"/>
</dbReference>
<dbReference type="PANTHER" id="PTHR21568:SF0">
    <property type="entry name" value="TRNA PSEUDOURIDINE SYNTHASE PUS10"/>
    <property type="match status" value="1"/>
</dbReference>
<evidence type="ECO:0000256" key="5">
    <source>
        <dbReference type="ARBA" id="ARBA00023235"/>
    </source>
</evidence>
<dbReference type="Gene3D" id="3.30.70.2510">
    <property type="match status" value="1"/>
</dbReference>